<dbReference type="PANTHER" id="PTHR33057">
    <property type="entry name" value="TRANSCRIPTION REPRESSOR OFP7-RELATED"/>
    <property type="match status" value="1"/>
</dbReference>
<dbReference type="InterPro" id="IPR025830">
    <property type="entry name" value="DNA_bnd_dom_ovate"/>
</dbReference>
<dbReference type="GO" id="GO:0045892">
    <property type="term" value="P:negative regulation of DNA-templated transcription"/>
    <property type="evidence" value="ECO:0007669"/>
    <property type="project" value="UniProtKB-UniRule"/>
</dbReference>
<dbReference type="PANTHER" id="PTHR33057:SF151">
    <property type="entry name" value="TRANSCRIPTION REPRESSOR OFP1"/>
    <property type="match status" value="1"/>
</dbReference>
<evidence type="ECO:0000256" key="3">
    <source>
        <dbReference type="ARBA" id="ARBA00023015"/>
    </source>
</evidence>
<keyword evidence="5 6" id="KW-0539">Nucleus</keyword>
<evidence type="ECO:0000256" key="7">
    <source>
        <dbReference type="SAM" id="MobiDB-lite"/>
    </source>
</evidence>
<dbReference type="InterPro" id="IPR038933">
    <property type="entry name" value="Ovate"/>
</dbReference>
<dbReference type="InterPro" id="IPR006458">
    <property type="entry name" value="Ovate_C"/>
</dbReference>
<evidence type="ECO:0000256" key="5">
    <source>
        <dbReference type="ARBA" id="ARBA00023242"/>
    </source>
</evidence>
<dbReference type="GO" id="GO:0005634">
    <property type="term" value="C:nucleus"/>
    <property type="evidence" value="ECO:0007669"/>
    <property type="project" value="UniProtKB-SubCell"/>
</dbReference>
<protein>
    <recommendedName>
        <fullName evidence="6">Transcription repressor</fullName>
    </recommendedName>
    <alternativeName>
        <fullName evidence="6">Ovate family protein</fullName>
    </alternativeName>
</protein>
<reference evidence="10 11" key="1">
    <citation type="submission" date="2020-08" db="EMBL/GenBank/DDBJ databases">
        <title>Plant Genome Project.</title>
        <authorList>
            <person name="Zhang R.-G."/>
        </authorList>
    </citation>
    <scope>NUCLEOTIDE SEQUENCE [LARGE SCALE GENOMIC DNA]</scope>
    <source>
        <tissue evidence="10">Rhizome</tissue>
    </source>
</reference>
<comment type="function">
    <text evidence="6">Transcriptional repressor that regulates multiple aspects of plant growth and development.</text>
</comment>
<feature type="region of interest" description="Disordered" evidence="7">
    <location>
        <begin position="29"/>
        <end position="61"/>
    </location>
</feature>
<evidence type="ECO:0000313" key="11">
    <source>
        <dbReference type="Proteomes" id="UP000734854"/>
    </source>
</evidence>
<dbReference type="EMBL" id="JACMSC010000010">
    <property type="protein sequence ID" value="KAG6503237.1"/>
    <property type="molecule type" value="Genomic_DNA"/>
</dbReference>
<dbReference type="GO" id="GO:0003677">
    <property type="term" value="F:DNA binding"/>
    <property type="evidence" value="ECO:0007669"/>
    <property type="project" value="InterPro"/>
</dbReference>
<dbReference type="Pfam" id="PF04844">
    <property type="entry name" value="Ovate"/>
    <property type="match status" value="1"/>
</dbReference>
<dbReference type="NCBIfam" id="TIGR01568">
    <property type="entry name" value="A_thal_3678"/>
    <property type="match status" value="1"/>
</dbReference>
<evidence type="ECO:0000256" key="6">
    <source>
        <dbReference type="RuleBase" id="RU367028"/>
    </source>
</evidence>
<dbReference type="PROSITE" id="PS51754">
    <property type="entry name" value="OVATE"/>
    <property type="match status" value="1"/>
</dbReference>
<feature type="domain" description="OVATE" evidence="8">
    <location>
        <begin position="207"/>
        <end position="266"/>
    </location>
</feature>
<evidence type="ECO:0000313" key="9">
    <source>
        <dbReference type="EMBL" id="KAG6503237.1"/>
    </source>
</evidence>
<keyword evidence="11" id="KW-1185">Reference proteome</keyword>
<evidence type="ECO:0000259" key="8">
    <source>
        <dbReference type="PROSITE" id="PS51754"/>
    </source>
</evidence>
<sequence length="273" mass="31114">MRSYRFRLSVLLPSSWLNKLGIKGRENRRQVMEQSTGQDQASATTQTTEEQGRIANRASSYIPSKDRKEKLFCSTMNTEASPTSSAAADELPPRLKRTSQRMAKNPCAEVVSSNCHCHVSSFNGNMVRKFKELEVIPELDKLPPIVTKPAKEVHEPASNRKLIHSIRRRQSSPRIGIKQVKDYRKQSTAAQRVVTQQKKPLLESLVVMKSSANPLRDFAESMMEMIVENNVQEKNELEELLACYLSLNAQEHHEVIMKVFEHVCFVLTKMKCN</sequence>
<gene>
    <name evidence="10" type="ORF">ZIOFF_031960</name>
    <name evidence="9" type="ORF">ZIOFF_035548</name>
</gene>
<evidence type="ECO:0000256" key="1">
    <source>
        <dbReference type="ARBA" id="ARBA00004123"/>
    </source>
</evidence>
<dbReference type="Pfam" id="PF13724">
    <property type="entry name" value="DNA_binding_2"/>
    <property type="match status" value="1"/>
</dbReference>
<proteinExistence type="predicted"/>
<evidence type="ECO:0000256" key="4">
    <source>
        <dbReference type="ARBA" id="ARBA00023163"/>
    </source>
</evidence>
<keyword evidence="4 6" id="KW-0804">Transcription</keyword>
<comment type="caution">
    <text evidence="10">The sequence shown here is derived from an EMBL/GenBank/DDBJ whole genome shotgun (WGS) entry which is preliminary data.</text>
</comment>
<keyword evidence="2 6" id="KW-0678">Repressor</keyword>
<dbReference type="Proteomes" id="UP000734854">
    <property type="component" value="Unassembled WGS sequence"/>
</dbReference>
<feature type="compositionally biased region" description="Low complexity" evidence="7">
    <location>
        <begin position="34"/>
        <end position="49"/>
    </location>
</feature>
<keyword evidence="3 6" id="KW-0805">Transcription regulation</keyword>
<evidence type="ECO:0000313" key="10">
    <source>
        <dbReference type="EMBL" id="KAG6506633.1"/>
    </source>
</evidence>
<organism evidence="10 11">
    <name type="scientific">Zingiber officinale</name>
    <name type="common">Ginger</name>
    <name type="synonym">Amomum zingiber</name>
    <dbReference type="NCBI Taxonomy" id="94328"/>
    <lineage>
        <taxon>Eukaryota</taxon>
        <taxon>Viridiplantae</taxon>
        <taxon>Streptophyta</taxon>
        <taxon>Embryophyta</taxon>
        <taxon>Tracheophyta</taxon>
        <taxon>Spermatophyta</taxon>
        <taxon>Magnoliopsida</taxon>
        <taxon>Liliopsida</taxon>
        <taxon>Zingiberales</taxon>
        <taxon>Zingiberaceae</taxon>
        <taxon>Zingiber</taxon>
    </lineage>
</organism>
<dbReference type="EMBL" id="JACMSC010000009">
    <property type="protein sequence ID" value="KAG6506633.1"/>
    <property type="molecule type" value="Genomic_DNA"/>
</dbReference>
<comment type="subcellular location">
    <subcellularLocation>
        <location evidence="1 6">Nucleus</location>
    </subcellularLocation>
</comment>
<evidence type="ECO:0000256" key="2">
    <source>
        <dbReference type="ARBA" id="ARBA00022491"/>
    </source>
</evidence>
<name>A0A8J5L5B7_ZINOF</name>
<dbReference type="OrthoDB" id="1928390at2759"/>
<dbReference type="AlphaFoldDB" id="A0A8J5L5B7"/>
<accession>A0A8J5L5B7</accession>